<name>A0A2H4JF91_9CAUD</name>
<evidence type="ECO:0000313" key="1">
    <source>
        <dbReference type="EMBL" id="ASN68754.1"/>
    </source>
</evidence>
<dbReference type="EMBL" id="MF417881">
    <property type="protein sequence ID" value="ASN68754.1"/>
    <property type="molecule type" value="Genomic_DNA"/>
</dbReference>
<dbReference type="EMBL" id="MF417989">
    <property type="protein sequence ID" value="ASN72963.1"/>
    <property type="molecule type" value="Genomic_DNA"/>
</dbReference>
<protein>
    <recommendedName>
        <fullName evidence="3">YlcG family protein</fullName>
    </recommendedName>
</protein>
<sequence>MTQYLREKWLRLRILKMRGMYEINYRIIRNTAKMMGVKHAH</sequence>
<evidence type="ECO:0008006" key="3">
    <source>
        <dbReference type="Google" id="ProtNLM"/>
    </source>
</evidence>
<organism evidence="2">
    <name type="scientific">uncultured Caudovirales phage</name>
    <dbReference type="NCBI Taxonomy" id="2100421"/>
    <lineage>
        <taxon>Viruses</taxon>
        <taxon>Duplodnaviria</taxon>
        <taxon>Heunggongvirae</taxon>
        <taxon>Uroviricota</taxon>
        <taxon>Caudoviricetes</taxon>
        <taxon>Peduoviridae</taxon>
        <taxon>Maltschvirus</taxon>
        <taxon>Maltschvirus maltsch</taxon>
    </lineage>
</organism>
<dbReference type="NCBIfam" id="NF033498">
    <property type="entry name" value="YlcG_phage_expr"/>
    <property type="match status" value="1"/>
</dbReference>
<evidence type="ECO:0000313" key="2">
    <source>
        <dbReference type="EMBL" id="ASN72963.1"/>
    </source>
</evidence>
<reference evidence="2" key="1">
    <citation type="submission" date="2017-06" db="EMBL/GenBank/DDBJ databases">
        <title>Novel phages from South African skin metaviromes.</title>
        <authorList>
            <person name="van Zyl L.J."/>
            <person name="Abrahams Y."/>
            <person name="Stander E.A."/>
            <person name="Kirby B.M."/>
            <person name="Clavaud C."/>
            <person name="Farcet C."/>
            <person name="Breton L."/>
            <person name="Trindade M.I."/>
        </authorList>
    </citation>
    <scope>NUCLEOTIDE SEQUENCE</scope>
</reference>
<dbReference type="InterPro" id="IPR049596">
    <property type="entry name" value="YlcG-like"/>
</dbReference>
<gene>
    <name evidence="1" type="ORF">7AX3_18</name>
    <name evidence="2" type="ORF">7F4_7</name>
</gene>
<proteinExistence type="predicted"/>
<accession>A0A2H4JF91</accession>